<gene>
    <name evidence="2" type="ORF">GCWU000324_01128</name>
</gene>
<keyword evidence="1" id="KW-0812">Transmembrane</keyword>
<dbReference type="HOGENOM" id="CLU_3291002_0_0_4"/>
<organism evidence="2 3">
    <name type="scientific">Kingella oralis ATCC 51147</name>
    <dbReference type="NCBI Taxonomy" id="629741"/>
    <lineage>
        <taxon>Bacteria</taxon>
        <taxon>Pseudomonadati</taxon>
        <taxon>Pseudomonadota</taxon>
        <taxon>Betaproteobacteria</taxon>
        <taxon>Neisseriales</taxon>
        <taxon>Neisseriaceae</taxon>
        <taxon>Kingella</taxon>
    </lineage>
</organism>
<keyword evidence="1" id="KW-1133">Transmembrane helix</keyword>
<dbReference type="Proteomes" id="UP000003009">
    <property type="component" value="Unassembled WGS sequence"/>
</dbReference>
<comment type="caution">
    <text evidence="2">The sequence shown here is derived from an EMBL/GenBank/DDBJ whole genome shotgun (WGS) entry which is preliminary data.</text>
</comment>
<feature type="transmembrane region" description="Helical" evidence="1">
    <location>
        <begin position="14"/>
        <end position="34"/>
    </location>
</feature>
<keyword evidence="3" id="KW-1185">Reference proteome</keyword>
<dbReference type="STRING" id="629741.GCWU000324_01128"/>
<evidence type="ECO:0000313" key="3">
    <source>
        <dbReference type="Proteomes" id="UP000003009"/>
    </source>
</evidence>
<name>C4GG61_9NEIS</name>
<evidence type="ECO:0000256" key="1">
    <source>
        <dbReference type="SAM" id="Phobius"/>
    </source>
</evidence>
<dbReference type="AlphaFoldDB" id="C4GG61"/>
<evidence type="ECO:0000313" key="2">
    <source>
        <dbReference type="EMBL" id="EEP69216.1"/>
    </source>
</evidence>
<sequence length="40" mass="4233">MVGAMAIKGSLKTILGNLFSGCLNGLFFAILKIAKQCVNF</sequence>
<proteinExistence type="predicted"/>
<protein>
    <submittedName>
        <fullName evidence="2">Uncharacterized protein</fullName>
    </submittedName>
</protein>
<keyword evidence="1" id="KW-0472">Membrane</keyword>
<accession>C4GG61</accession>
<reference evidence="2" key="1">
    <citation type="submission" date="2009-04" db="EMBL/GenBank/DDBJ databases">
        <authorList>
            <person name="Weinstock G."/>
            <person name="Sodergren E."/>
            <person name="Clifton S."/>
            <person name="Fulton L."/>
            <person name="Fulton B."/>
            <person name="Courtney L."/>
            <person name="Fronick C."/>
            <person name="Harrison M."/>
            <person name="Strong C."/>
            <person name="Farmer C."/>
            <person name="Delahaunty K."/>
            <person name="Markovic C."/>
            <person name="Hall O."/>
            <person name="Minx P."/>
            <person name="Tomlinson C."/>
            <person name="Mitreva M."/>
            <person name="Nelson J."/>
            <person name="Hou S."/>
            <person name="Wollam A."/>
            <person name="Pepin K.H."/>
            <person name="Johnson M."/>
            <person name="Bhonagiri V."/>
            <person name="Nash W.E."/>
            <person name="Warren W."/>
            <person name="Chinwalla A."/>
            <person name="Mardis E.R."/>
            <person name="Wilson R.K."/>
        </authorList>
    </citation>
    <scope>NUCLEOTIDE SEQUENCE [LARGE SCALE GENOMIC DNA]</scope>
    <source>
        <strain evidence="2">ATCC 51147</strain>
    </source>
</reference>
<dbReference type="EMBL" id="ACJW02000002">
    <property type="protein sequence ID" value="EEP69216.1"/>
    <property type="molecule type" value="Genomic_DNA"/>
</dbReference>